<gene>
    <name evidence="2" type="ORF">ASPVEDRAFT_24921</name>
</gene>
<dbReference type="PANTHER" id="PTHR21054">
    <property type="entry name" value="ZINC METALLOPROTEINASE-RELATED"/>
    <property type="match status" value="1"/>
</dbReference>
<evidence type="ECO:0008006" key="4">
    <source>
        <dbReference type="Google" id="ProtNLM"/>
    </source>
</evidence>
<dbReference type="VEuPathDB" id="FungiDB:ASPVEDRAFT_24921"/>
<dbReference type="InterPro" id="IPR053002">
    <property type="entry name" value="Metalloproteinase_M10B"/>
</dbReference>
<dbReference type="RefSeq" id="XP_040663773.1">
    <property type="nucleotide sequence ID" value="XM_040809718.1"/>
</dbReference>
<evidence type="ECO:0000313" key="3">
    <source>
        <dbReference type="Proteomes" id="UP000184073"/>
    </source>
</evidence>
<accession>A0A1L9P900</accession>
<protein>
    <recommendedName>
        <fullName evidence="4">Jacalin-type lectin domain-containing protein</fullName>
    </recommendedName>
</protein>
<keyword evidence="3" id="KW-1185">Reference proteome</keyword>
<dbReference type="AlphaFoldDB" id="A0A1L9P900"/>
<sequence length="739" mass="81587">MTKRSANPSTPNPPKRRANLISVEKREFKATNITDGEHVHQTCIAIHGECQIFDYSHETNSVSVSVTDCFNQTRPVQHWPLHKGYWKALVMLAPGLNKTNLKLHHAGGIHASVHMALNYIPLLQLPPLHLAILVARDSPLLTDCPASKYGAISTAHSGIDAAIAKLRMAAYMWQALTAEDFRQKGLGRRAFRLDEEWGVDTTVRAGNNGENRTGSVAKVHIIRSEKTLAELRDPQVAQQNRRGSDRDALHGYFETALLKSGAPFESKTRPVVAGMLLDSHYDVERSLLLGHAALGCHKPYGLSLGMFGSHLTYSWPRFLEEIPACLTDLGYPGDNVSNDNWECGTTSAACFVGQGAFLHEVGHAFGAGHTTGIMARGYSKSWAMNFIEHESNDRLTNKTKWDLSDLLKFRLLPHFALPGDEYPVSSEFKNAAVSIDADSETHSALADESSDEEPDAILKVSCKAGLALVKVQNGLNDPKEYNFVNEGGNYPPPSTLHINTTVEQFDRPLGMNGTERIFPNAWKLLQQKPYIRIPGSRLVLRKQSVASDGFQEGNIDQYIGWAVLLKYRSKKDGELYRATSIDLRVGCTMDGAVVHYEDGSHQNCGPARDEQHGREHQFGGHASEDHDIPDGETVSKVAVSRTRKSWGSLSGIRMTLSNGDEWGCLNGDWDEDEDEDDESQQGEDEPVVALEPGHNEKIVGFFGHSDRNSGFTYQFGILTAPKGVDLPEVVYDMPELGNL</sequence>
<dbReference type="PANTHER" id="PTHR21054:SF2">
    <property type="entry name" value="MIP04191P"/>
    <property type="match status" value="1"/>
</dbReference>
<feature type="compositionally biased region" description="Acidic residues" evidence="1">
    <location>
        <begin position="668"/>
        <end position="685"/>
    </location>
</feature>
<dbReference type="InterPro" id="IPR021917">
    <property type="entry name" value="Unchr_Zn-peptidase-like"/>
</dbReference>
<feature type="region of interest" description="Disordered" evidence="1">
    <location>
        <begin position="663"/>
        <end position="685"/>
    </location>
</feature>
<dbReference type="Proteomes" id="UP000184073">
    <property type="component" value="Unassembled WGS sequence"/>
</dbReference>
<dbReference type="OrthoDB" id="74460at2759"/>
<evidence type="ECO:0000313" key="2">
    <source>
        <dbReference type="EMBL" id="OJI98010.1"/>
    </source>
</evidence>
<reference evidence="3" key="1">
    <citation type="journal article" date="2017" name="Genome Biol.">
        <title>Comparative genomics reveals high biological diversity and specific adaptations in the industrially and medically important fungal genus Aspergillus.</title>
        <authorList>
            <person name="de Vries R.P."/>
            <person name="Riley R."/>
            <person name="Wiebenga A."/>
            <person name="Aguilar-Osorio G."/>
            <person name="Amillis S."/>
            <person name="Uchima C.A."/>
            <person name="Anderluh G."/>
            <person name="Asadollahi M."/>
            <person name="Askin M."/>
            <person name="Barry K."/>
            <person name="Battaglia E."/>
            <person name="Bayram O."/>
            <person name="Benocci T."/>
            <person name="Braus-Stromeyer S.A."/>
            <person name="Caldana C."/>
            <person name="Canovas D."/>
            <person name="Cerqueira G.C."/>
            <person name="Chen F."/>
            <person name="Chen W."/>
            <person name="Choi C."/>
            <person name="Clum A."/>
            <person name="Dos Santos R.A."/>
            <person name="Damasio A.R."/>
            <person name="Diallinas G."/>
            <person name="Emri T."/>
            <person name="Fekete E."/>
            <person name="Flipphi M."/>
            <person name="Freyberg S."/>
            <person name="Gallo A."/>
            <person name="Gournas C."/>
            <person name="Habgood R."/>
            <person name="Hainaut M."/>
            <person name="Harispe M.L."/>
            <person name="Henrissat B."/>
            <person name="Hilden K.S."/>
            <person name="Hope R."/>
            <person name="Hossain A."/>
            <person name="Karabika E."/>
            <person name="Karaffa L."/>
            <person name="Karanyi Z."/>
            <person name="Krasevec N."/>
            <person name="Kuo A."/>
            <person name="Kusch H."/>
            <person name="LaButti K."/>
            <person name="Lagendijk E.L."/>
            <person name="Lapidus A."/>
            <person name="Levasseur A."/>
            <person name="Lindquist E."/>
            <person name="Lipzen A."/>
            <person name="Logrieco A.F."/>
            <person name="MacCabe A."/>
            <person name="Maekelae M.R."/>
            <person name="Malavazi I."/>
            <person name="Melin P."/>
            <person name="Meyer V."/>
            <person name="Mielnichuk N."/>
            <person name="Miskei M."/>
            <person name="Molnar A.P."/>
            <person name="Mule G."/>
            <person name="Ngan C.Y."/>
            <person name="Orejas M."/>
            <person name="Orosz E."/>
            <person name="Ouedraogo J.P."/>
            <person name="Overkamp K.M."/>
            <person name="Park H.-S."/>
            <person name="Perrone G."/>
            <person name="Piumi F."/>
            <person name="Punt P.J."/>
            <person name="Ram A.F."/>
            <person name="Ramon A."/>
            <person name="Rauscher S."/>
            <person name="Record E."/>
            <person name="Riano-Pachon D.M."/>
            <person name="Robert V."/>
            <person name="Roehrig J."/>
            <person name="Ruller R."/>
            <person name="Salamov A."/>
            <person name="Salih N.S."/>
            <person name="Samson R.A."/>
            <person name="Sandor E."/>
            <person name="Sanguinetti M."/>
            <person name="Schuetze T."/>
            <person name="Sepcic K."/>
            <person name="Shelest E."/>
            <person name="Sherlock G."/>
            <person name="Sophianopoulou V."/>
            <person name="Squina F.M."/>
            <person name="Sun H."/>
            <person name="Susca A."/>
            <person name="Todd R.B."/>
            <person name="Tsang A."/>
            <person name="Unkles S.E."/>
            <person name="van de Wiele N."/>
            <person name="van Rossen-Uffink D."/>
            <person name="Oliveira J.V."/>
            <person name="Vesth T.C."/>
            <person name="Visser J."/>
            <person name="Yu J.-H."/>
            <person name="Zhou M."/>
            <person name="Andersen M.R."/>
            <person name="Archer D.B."/>
            <person name="Baker S.E."/>
            <person name="Benoit I."/>
            <person name="Brakhage A.A."/>
            <person name="Braus G.H."/>
            <person name="Fischer R."/>
            <person name="Frisvad J.C."/>
            <person name="Goldman G.H."/>
            <person name="Houbraken J."/>
            <person name="Oakley B."/>
            <person name="Pocsi I."/>
            <person name="Scazzocchio C."/>
            <person name="Seiboth B."/>
            <person name="vanKuyk P.A."/>
            <person name="Wortman J."/>
            <person name="Dyer P.S."/>
            <person name="Grigoriev I.V."/>
        </authorList>
    </citation>
    <scope>NUCLEOTIDE SEQUENCE [LARGE SCALE GENOMIC DNA]</scope>
    <source>
        <strain evidence="3">CBS 583.65</strain>
    </source>
</reference>
<feature type="region of interest" description="Disordered" evidence="1">
    <location>
        <begin position="600"/>
        <end position="631"/>
    </location>
</feature>
<dbReference type="GeneID" id="63725229"/>
<name>A0A1L9P900_ASPVE</name>
<organism evidence="2 3">
    <name type="scientific">Aspergillus versicolor CBS 583.65</name>
    <dbReference type="NCBI Taxonomy" id="1036611"/>
    <lineage>
        <taxon>Eukaryota</taxon>
        <taxon>Fungi</taxon>
        <taxon>Dikarya</taxon>
        <taxon>Ascomycota</taxon>
        <taxon>Pezizomycotina</taxon>
        <taxon>Eurotiomycetes</taxon>
        <taxon>Eurotiomycetidae</taxon>
        <taxon>Eurotiales</taxon>
        <taxon>Aspergillaceae</taxon>
        <taxon>Aspergillus</taxon>
        <taxon>Aspergillus subgen. Nidulantes</taxon>
    </lineage>
</organism>
<proteinExistence type="predicted"/>
<feature type="compositionally biased region" description="Basic and acidic residues" evidence="1">
    <location>
        <begin position="607"/>
        <end position="629"/>
    </location>
</feature>
<dbReference type="EMBL" id="KV878126">
    <property type="protein sequence ID" value="OJI98010.1"/>
    <property type="molecule type" value="Genomic_DNA"/>
</dbReference>
<evidence type="ECO:0000256" key="1">
    <source>
        <dbReference type="SAM" id="MobiDB-lite"/>
    </source>
</evidence>
<dbReference type="Pfam" id="PF12044">
    <property type="entry name" value="Metallopep"/>
    <property type="match status" value="1"/>
</dbReference>
<dbReference type="SUPFAM" id="SSF55486">
    <property type="entry name" value="Metalloproteases ('zincins'), catalytic domain"/>
    <property type="match status" value="1"/>
</dbReference>
<dbReference type="GO" id="GO:0005737">
    <property type="term" value="C:cytoplasm"/>
    <property type="evidence" value="ECO:0007669"/>
    <property type="project" value="TreeGrafter"/>
</dbReference>